<keyword evidence="2" id="KW-1185">Reference proteome</keyword>
<proteinExistence type="predicted"/>
<evidence type="ECO:0000313" key="2">
    <source>
        <dbReference type="Proteomes" id="UP000193224"/>
    </source>
</evidence>
<reference evidence="1 2" key="1">
    <citation type="submission" date="2017-03" db="EMBL/GenBank/DDBJ databases">
        <authorList>
            <person name="Afonso C.L."/>
            <person name="Miller P.J."/>
            <person name="Scott M.A."/>
            <person name="Spackman E."/>
            <person name="Goraichik I."/>
            <person name="Dimitrov K.M."/>
            <person name="Suarez D.L."/>
            <person name="Swayne D.E."/>
        </authorList>
    </citation>
    <scope>NUCLEOTIDE SEQUENCE [LARGE SCALE GENOMIC DNA]</scope>
    <source>
        <strain evidence="1 2">CECT 7745</strain>
    </source>
</reference>
<dbReference type="AlphaFoldDB" id="A0A1X7BTR1"/>
<dbReference type="Proteomes" id="UP000193224">
    <property type="component" value="Unassembled WGS sequence"/>
</dbReference>
<name>A0A1X7BTR1_9RHOB</name>
<evidence type="ECO:0008006" key="3">
    <source>
        <dbReference type="Google" id="ProtNLM"/>
    </source>
</evidence>
<organism evidence="1 2">
    <name type="scientific">Roseovarius aestuarii</name>
    <dbReference type="NCBI Taxonomy" id="475083"/>
    <lineage>
        <taxon>Bacteria</taxon>
        <taxon>Pseudomonadati</taxon>
        <taxon>Pseudomonadota</taxon>
        <taxon>Alphaproteobacteria</taxon>
        <taxon>Rhodobacterales</taxon>
        <taxon>Roseobacteraceae</taxon>
        <taxon>Roseovarius</taxon>
    </lineage>
</organism>
<sequence length="41" mass="4354">MDMPGLWLVGYGGWTGYASATTFGVTKTARQAVKEIAAFLS</sequence>
<dbReference type="Gene3D" id="3.50.50.60">
    <property type="entry name" value="FAD/NAD(P)-binding domain"/>
    <property type="match status" value="1"/>
</dbReference>
<accession>A0A1X7BTR1</accession>
<protein>
    <recommendedName>
        <fullName evidence="3">FAD dependent oxidoreductase</fullName>
    </recommendedName>
</protein>
<gene>
    <name evidence="1" type="ORF">ROA7745_02832</name>
</gene>
<dbReference type="InterPro" id="IPR036188">
    <property type="entry name" value="FAD/NAD-bd_sf"/>
</dbReference>
<dbReference type="EMBL" id="FWXB01000011">
    <property type="protein sequence ID" value="SMC12998.1"/>
    <property type="molecule type" value="Genomic_DNA"/>
</dbReference>
<evidence type="ECO:0000313" key="1">
    <source>
        <dbReference type="EMBL" id="SMC12998.1"/>
    </source>
</evidence>